<feature type="non-terminal residue" evidence="1">
    <location>
        <position position="1"/>
    </location>
</feature>
<evidence type="ECO:0000313" key="2">
    <source>
        <dbReference type="Proteomes" id="UP001328107"/>
    </source>
</evidence>
<reference evidence="2" key="1">
    <citation type="submission" date="2022-10" db="EMBL/GenBank/DDBJ databases">
        <title>Genome assembly of Pristionchus species.</title>
        <authorList>
            <person name="Yoshida K."/>
            <person name="Sommer R.J."/>
        </authorList>
    </citation>
    <scope>NUCLEOTIDE SEQUENCE [LARGE SCALE GENOMIC DNA]</scope>
    <source>
        <strain evidence="2">RS5460</strain>
    </source>
</reference>
<proteinExistence type="predicted"/>
<organism evidence="1 2">
    <name type="scientific">Pristionchus mayeri</name>
    <dbReference type="NCBI Taxonomy" id="1317129"/>
    <lineage>
        <taxon>Eukaryota</taxon>
        <taxon>Metazoa</taxon>
        <taxon>Ecdysozoa</taxon>
        <taxon>Nematoda</taxon>
        <taxon>Chromadorea</taxon>
        <taxon>Rhabditida</taxon>
        <taxon>Rhabditina</taxon>
        <taxon>Diplogasteromorpha</taxon>
        <taxon>Diplogasteroidea</taxon>
        <taxon>Neodiplogasteridae</taxon>
        <taxon>Pristionchus</taxon>
    </lineage>
</organism>
<evidence type="ECO:0000313" key="1">
    <source>
        <dbReference type="EMBL" id="GMR63302.1"/>
    </source>
</evidence>
<sequence length="97" mass="11120">ETELLEIQPMCSFSIMNDTEMSSELLVKLAEKHKHTYVWKATIASNDLMKVVKIISTDADHRSVKMFISNSNLDMCLLELKIPNIFGEGFEFETYGE</sequence>
<protein>
    <submittedName>
        <fullName evidence="1">Uncharacterized protein</fullName>
    </submittedName>
</protein>
<comment type="caution">
    <text evidence="1">The sequence shown here is derived from an EMBL/GenBank/DDBJ whole genome shotgun (WGS) entry which is preliminary data.</text>
</comment>
<dbReference type="Proteomes" id="UP001328107">
    <property type="component" value="Unassembled WGS sequence"/>
</dbReference>
<gene>
    <name evidence="1" type="ORF">PMAYCL1PPCAC_33497</name>
</gene>
<name>A0AAN5DIB7_9BILA</name>
<dbReference type="AlphaFoldDB" id="A0AAN5DIB7"/>
<keyword evidence="2" id="KW-1185">Reference proteome</keyword>
<feature type="non-terminal residue" evidence="1">
    <location>
        <position position="97"/>
    </location>
</feature>
<accession>A0AAN5DIB7</accession>
<dbReference type="EMBL" id="BTRK01000053">
    <property type="protein sequence ID" value="GMR63302.1"/>
    <property type="molecule type" value="Genomic_DNA"/>
</dbReference>